<evidence type="ECO:0000313" key="2">
    <source>
        <dbReference type="Proteomes" id="UP000032740"/>
    </source>
</evidence>
<keyword evidence="2" id="KW-1185">Reference proteome</keyword>
<dbReference type="EMBL" id="FO681347">
    <property type="protein sequence ID" value="CCV63761.1"/>
    <property type="molecule type" value="Genomic_DNA"/>
</dbReference>
<dbReference type="GO" id="GO:0003677">
    <property type="term" value="F:DNA binding"/>
    <property type="evidence" value="ECO:0007669"/>
    <property type="project" value="InterPro"/>
</dbReference>
<dbReference type="KEGG" id="apal:BN85401840"/>
<protein>
    <submittedName>
        <fullName evidence="1">Transposase, orfA</fullName>
    </submittedName>
</protein>
<gene>
    <name evidence="1" type="ORF">BN85401840</name>
</gene>
<proteinExistence type="predicted"/>
<dbReference type="SUPFAM" id="SSF46689">
    <property type="entry name" value="Homeodomain-like"/>
    <property type="match status" value="1"/>
</dbReference>
<dbReference type="STRING" id="1318466.BN85401840"/>
<dbReference type="Pfam" id="PF01527">
    <property type="entry name" value="HTH_Tnp_1"/>
    <property type="match status" value="1"/>
</dbReference>
<dbReference type="InterPro" id="IPR009057">
    <property type="entry name" value="Homeodomain-like_sf"/>
</dbReference>
<dbReference type="Gene3D" id="1.10.10.60">
    <property type="entry name" value="Homeodomain-like"/>
    <property type="match status" value="1"/>
</dbReference>
<dbReference type="GO" id="GO:0006313">
    <property type="term" value="P:DNA transposition"/>
    <property type="evidence" value="ECO:0007669"/>
    <property type="project" value="InterPro"/>
</dbReference>
<evidence type="ECO:0000313" key="1">
    <source>
        <dbReference type="EMBL" id="CCV63761.1"/>
    </source>
</evidence>
<dbReference type="Proteomes" id="UP000032740">
    <property type="component" value="Chromosome"/>
</dbReference>
<dbReference type="OrthoDB" id="884299at2"/>
<dbReference type="RefSeq" id="WP_026654984.1">
    <property type="nucleotide sequence ID" value="NC_022538.1"/>
</dbReference>
<sequence>MRGRYSREFKLQAVKLVIDEGLFVKEVSKQLEIDYNNLYRWIGEYEKHGEHAFPGSGSRDFIYQNQIRQLDIENEQLKDELEILKKFKAFLKRIPK</sequence>
<organism evidence="1 2">
    <name type="scientific">Alteracholeplasma palmae (strain ATCC 49389 / J233)</name>
    <name type="common">Acholeplasma palmae</name>
    <dbReference type="NCBI Taxonomy" id="1318466"/>
    <lineage>
        <taxon>Bacteria</taxon>
        <taxon>Bacillati</taxon>
        <taxon>Mycoplasmatota</taxon>
        <taxon>Mollicutes</taxon>
        <taxon>Acholeplasmatales</taxon>
        <taxon>Acholeplasmataceae</taxon>
        <taxon>Acholeplasma</taxon>
    </lineage>
</organism>
<dbReference type="InterPro" id="IPR002514">
    <property type="entry name" value="Transposase_8"/>
</dbReference>
<reference evidence="1 2" key="1">
    <citation type="journal article" date="2013" name="J. Mol. Microbiol. Biotechnol.">
        <title>Analysis of the Complete Genomes of Acholeplasma brassicae , A. palmae and A. laidlawii and Their Comparison to the Obligate Parasites from ' Candidatus Phytoplasma'.</title>
        <authorList>
            <person name="Kube M."/>
            <person name="Siewert C."/>
            <person name="Migdoll A.M."/>
            <person name="Duduk B."/>
            <person name="Holz S."/>
            <person name="Rabus R."/>
            <person name="Seemuller E."/>
            <person name="Mitrovic J."/>
            <person name="Muller I."/>
            <person name="Buttner C."/>
            <person name="Reinhardt R."/>
        </authorList>
    </citation>
    <scope>NUCLEOTIDE SEQUENCE [LARGE SCALE GENOMIC DNA]</scope>
    <source>
        <strain evidence="1 2">J233</strain>
    </source>
</reference>
<accession>U4KR07</accession>
<dbReference type="GO" id="GO:0004803">
    <property type="term" value="F:transposase activity"/>
    <property type="evidence" value="ECO:0007669"/>
    <property type="project" value="InterPro"/>
</dbReference>
<name>U4KR07_ALTPJ</name>
<dbReference type="HOGENOM" id="CLU_027402_33_2_14"/>
<dbReference type="AlphaFoldDB" id="U4KR07"/>